<keyword evidence="1" id="KW-0963">Cytoplasm</keyword>
<name>A0A192H2W7_9LACO</name>
<dbReference type="NCBIfam" id="TIGR00334">
    <property type="entry name" value="5S_RNA_mat_M5"/>
    <property type="match status" value="1"/>
</dbReference>
<dbReference type="PANTHER" id="PTHR39156">
    <property type="entry name" value="RIBONUCLEASE M5"/>
    <property type="match status" value="1"/>
</dbReference>
<dbReference type="GO" id="GO:0005737">
    <property type="term" value="C:cytoplasm"/>
    <property type="evidence" value="ECO:0007669"/>
    <property type="project" value="UniProtKB-SubCell"/>
</dbReference>
<dbReference type="FunFam" id="3.40.1360.10:FF:000006">
    <property type="entry name" value="Ribonuclease M5"/>
    <property type="match status" value="1"/>
</dbReference>
<dbReference type="EMBL" id="CP014873">
    <property type="protein sequence ID" value="ANK62296.1"/>
    <property type="molecule type" value="Genomic_DNA"/>
</dbReference>
<dbReference type="InterPro" id="IPR006171">
    <property type="entry name" value="TOPRIM_dom"/>
</dbReference>
<proteinExistence type="inferred from homology"/>
<keyword evidence="1" id="KW-0378">Hydrolase</keyword>
<keyword evidence="1" id="KW-0699">rRNA-binding</keyword>
<reference evidence="3 4" key="1">
    <citation type="submission" date="2016-03" db="EMBL/GenBank/DDBJ databases">
        <title>Pediococcus and Lactobacillus from brewery environment - whole genome sequencing and assembly.</title>
        <authorList>
            <person name="Behr J."/>
            <person name="Geissler A.J."/>
            <person name="Vogel R.F."/>
        </authorList>
    </citation>
    <scope>NUCLEOTIDE SEQUENCE [LARGE SCALE GENOMIC DNA]</scope>
    <source>
        <strain evidence="3 4">TMW 1.1989</strain>
    </source>
</reference>
<dbReference type="InterPro" id="IPR025156">
    <property type="entry name" value="RNase_M5_C"/>
</dbReference>
<dbReference type="GO" id="GO:0043822">
    <property type="term" value="F:ribonuclease M5 activity"/>
    <property type="evidence" value="ECO:0007669"/>
    <property type="project" value="UniProtKB-UniRule"/>
</dbReference>
<dbReference type="SMART" id="SM00493">
    <property type="entry name" value="TOPRIM"/>
    <property type="match status" value="1"/>
</dbReference>
<keyword evidence="1" id="KW-0255">Endonuclease</keyword>
<dbReference type="HAMAP" id="MF_01469">
    <property type="entry name" value="RNase_M5"/>
    <property type="match status" value="1"/>
</dbReference>
<dbReference type="GeneID" id="42981721"/>
<dbReference type="EC" id="3.1.26.8" evidence="1 2"/>
<dbReference type="PANTHER" id="PTHR39156:SF1">
    <property type="entry name" value="RIBONUCLEASE M5"/>
    <property type="match status" value="1"/>
</dbReference>
<organism evidence="3 4">
    <name type="scientific">Loigolactobacillus backii</name>
    <dbReference type="NCBI Taxonomy" id="375175"/>
    <lineage>
        <taxon>Bacteria</taxon>
        <taxon>Bacillati</taxon>
        <taxon>Bacillota</taxon>
        <taxon>Bacilli</taxon>
        <taxon>Lactobacillales</taxon>
        <taxon>Lactobacillaceae</taxon>
        <taxon>Loigolactobacillus</taxon>
    </lineage>
</organism>
<accession>A0A192H2W7</accession>
<dbReference type="STRING" id="375175.AYR53_05595"/>
<dbReference type="OrthoDB" id="9791329at2"/>
<keyword evidence="1" id="KW-0690">Ribosome biogenesis</keyword>
<evidence type="ECO:0000256" key="1">
    <source>
        <dbReference type="HAMAP-Rule" id="MF_01469"/>
    </source>
</evidence>
<comment type="subcellular location">
    <subcellularLocation>
        <location evidence="1">Cytoplasm</location>
    </subcellularLocation>
</comment>
<sequence>MVEEKIKEIIVVEGRDDTRRLQQVVNADTIETNGSEISDATLTAIATAQKRRGVIVFTDPDSPGEKIRKTISAQVPGIKHAFLSQGQAQPEKHKSSLGVEHAGNKAIKHALAHLYTQMPTTAKPIISRQVLQAMGLTAGPNAKDRRQRLGNILQIGYTNSKQLYKRLQLFQISEAEFAAAMKQVQKDSDLSEQK</sequence>
<dbReference type="PROSITE" id="PS50880">
    <property type="entry name" value="TOPRIM"/>
    <property type="match status" value="1"/>
</dbReference>
<protein>
    <recommendedName>
        <fullName evidence="1 2">Ribonuclease M5</fullName>
        <ecNumber evidence="1 2">3.1.26.8</ecNumber>
    </recommendedName>
    <alternativeName>
        <fullName evidence="1">RNase M5</fullName>
    </alternativeName>
    <alternativeName>
        <fullName evidence="1">Ribosomal RNA terminal maturase M5</fullName>
    </alternativeName>
</protein>
<keyword evidence="1" id="KW-0694">RNA-binding</keyword>
<comment type="similarity">
    <text evidence="1">Belongs to the ribonuclease M5 family.</text>
</comment>
<evidence type="ECO:0000256" key="2">
    <source>
        <dbReference type="NCBIfam" id="TIGR00334"/>
    </source>
</evidence>
<keyword evidence="1" id="KW-0698">rRNA processing</keyword>
<dbReference type="SUPFAM" id="SSF110455">
    <property type="entry name" value="Toprim domain"/>
    <property type="match status" value="1"/>
</dbReference>
<dbReference type="Pfam" id="PF01751">
    <property type="entry name" value="Toprim"/>
    <property type="match status" value="1"/>
</dbReference>
<dbReference type="InterPro" id="IPR004466">
    <property type="entry name" value="RNase_M5"/>
</dbReference>
<comment type="catalytic activity">
    <reaction evidence="1">
        <text>Endonucleolytic cleavage of RNA, removing 21 and 42 nucleotides, respectively, from the 5'- and 3'-termini of a 5S-rRNA precursor.</text>
        <dbReference type="EC" id="3.1.26.8"/>
    </reaction>
</comment>
<dbReference type="Pfam" id="PF13331">
    <property type="entry name" value="DUF4093"/>
    <property type="match status" value="1"/>
</dbReference>
<evidence type="ECO:0000313" key="4">
    <source>
        <dbReference type="Proteomes" id="UP000078582"/>
    </source>
</evidence>
<dbReference type="InterPro" id="IPR034141">
    <property type="entry name" value="TOPRIM_RNase_M5-like"/>
</dbReference>
<keyword evidence="1" id="KW-0540">Nuclease</keyword>
<dbReference type="RefSeq" id="WP_068281179.1">
    <property type="nucleotide sequence ID" value="NZ_CP014873.1"/>
</dbReference>
<dbReference type="Proteomes" id="UP000078582">
    <property type="component" value="Chromosome"/>
</dbReference>
<gene>
    <name evidence="1" type="primary">rnmV</name>
    <name evidence="3" type="ORF">AYR53_05595</name>
</gene>
<dbReference type="AlphaFoldDB" id="A0A192H2W7"/>
<dbReference type="Gene3D" id="3.40.1360.10">
    <property type="match status" value="1"/>
</dbReference>
<dbReference type="GO" id="GO:0006364">
    <property type="term" value="P:rRNA processing"/>
    <property type="evidence" value="ECO:0007669"/>
    <property type="project" value="UniProtKB-UniRule"/>
</dbReference>
<keyword evidence="4" id="KW-1185">Reference proteome</keyword>
<comment type="function">
    <text evidence="1">Required for correct processing of both the 5' and 3' ends of 5S rRNA precursor. Cleaves both sides of a double-stranded region yielding mature 5S rRNA in one step.</text>
</comment>
<dbReference type="CDD" id="cd01027">
    <property type="entry name" value="TOPRIM_RNase_M5_like"/>
    <property type="match status" value="1"/>
</dbReference>
<dbReference type="GO" id="GO:0019843">
    <property type="term" value="F:rRNA binding"/>
    <property type="evidence" value="ECO:0007669"/>
    <property type="project" value="UniProtKB-KW"/>
</dbReference>
<evidence type="ECO:0000313" key="3">
    <source>
        <dbReference type="EMBL" id="ANK62296.1"/>
    </source>
</evidence>